<proteinExistence type="predicted"/>
<organism evidence="1">
    <name type="scientific">Gulosibacter sediminis</name>
    <dbReference type="NCBI Taxonomy" id="1729695"/>
    <lineage>
        <taxon>Bacteria</taxon>
        <taxon>Bacillati</taxon>
        <taxon>Actinomycetota</taxon>
        <taxon>Actinomycetes</taxon>
        <taxon>Micrococcales</taxon>
        <taxon>Microbacteriaceae</taxon>
        <taxon>Gulosibacter</taxon>
    </lineage>
</organism>
<protein>
    <submittedName>
        <fullName evidence="1">Uncharacterized protein</fullName>
    </submittedName>
</protein>
<accession>A0ABY4MXT0</accession>
<dbReference type="EMBL" id="CP097160">
    <property type="protein sequence ID" value="UQN14002.1"/>
    <property type="molecule type" value="Genomic_DNA"/>
</dbReference>
<gene>
    <name evidence="1" type="ORF">M3M28_07975</name>
</gene>
<evidence type="ECO:0000313" key="1">
    <source>
        <dbReference type="EMBL" id="UQN14002.1"/>
    </source>
</evidence>
<name>A0ABY4MXT0_9MICO</name>
<sequence>MWQLKEQAGSISVQTVMGILGSMSGDFAGFAGAAGQAFEVGNTQSLRAVVDRLKLAGVIKLQQGGQPRDRWKLRIA</sequence>
<reference evidence="1" key="1">
    <citation type="submission" date="2022-05" db="EMBL/GenBank/DDBJ databases">
        <title>Complete genome sequence of toluene-degrading Gulosibacter sediminis strain ACHW.36C.</title>
        <authorList>
            <person name="Wai A.C."/>
            <person name="Lai G.K."/>
            <person name="Griffin S.D."/>
            <person name="Leung F.C."/>
        </authorList>
    </citation>
    <scope>NUCLEOTIDE SEQUENCE [LARGE SCALE GENOMIC DNA]</scope>
    <source>
        <strain evidence="1">ACHW.36C</strain>
    </source>
</reference>